<gene>
    <name evidence="3" type="ORF">HERI1096_LOCUS26101</name>
</gene>
<organism evidence="3">
    <name type="scientific">Haptolina ericina</name>
    <dbReference type="NCBI Taxonomy" id="156174"/>
    <lineage>
        <taxon>Eukaryota</taxon>
        <taxon>Haptista</taxon>
        <taxon>Haptophyta</taxon>
        <taxon>Prymnesiophyceae</taxon>
        <taxon>Prymnesiales</taxon>
        <taxon>Prymnesiaceae</taxon>
        <taxon>Haptolina</taxon>
    </lineage>
</organism>
<feature type="signal peptide" evidence="2">
    <location>
        <begin position="1"/>
        <end position="18"/>
    </location>
</feature>
<sequence>MCAMGGVVWWWIVAAVLASPTAALIASSSSPALRSRSPAARSEPVVMGKKTAWSIGNARTKQKKAKAAKPTAATLKGGNAIKGFGMTKEKLAKALGQMTAAEAVDYLAGPEPRQAGISAKVVAALRTEILNAVAAAKKAAVETEGELVERTPSEAVPAMTGPEDNSSEALRRWRAYCAEALAAAEKVQGESDDAQQPTDLASIKSSVDDVPLFKPRSLPTEAPQAQAETKASSDSDSSQSTVNLNVPSGYEWGGTF</sequence>
<evidence type="ECO:0000256" key="2">
    <source>
        <dbReference type="SAM" id="SignalP"/>
    </source>
</evidence>
<name>A0A7S3B895_9EUKA</name>
<keyword evidence="2" id="KW-0732">Signal</keyword>
<feature type="compositionally biased region" description="Polar residues" evidence="1">
    <location>
        <begin position="194"/>
        <end position="205"/>
    </location>
</feature>
<protein>
    <submittedName>
        <fullName evidence="3">Uncharacterized protein</fullName>
    </submittedName>
</protein>
<accession>A0A7S3B895</accession>
<feature type="region of interest" description="Disordered" evidence="1">
    <location>
        <begin position="186"/>
        <end position="256"/>
    </location>
</feature>
<feature type="chain" id="PRO_5031092029" evidence="2">
    <location>
        <begin position="19"/>
        <end position="256"/>
    </location>
</feature>
<evidence type="ECO:0000256" key="1">
    <source>
        <dbReference type="SAM" id="MobiDB-lite"/>
    </source>
</evidence>
<dbReference type="AlphaFoldDB" id="A0A7S3B895"/>
<reference evidence="3" key="1">
    <citation type="submission" date="2021-01" db="EMBL/GenBank/DDBJ databases">
        <authorList>
            <person name="Corre E."/>
            <person name="Pelletier E."/>
            <person name="Niang G."/>
            <person name="Scheremetjew M."/>
            <person name="Finn R."/>
            <person name="Kale V."/>
            <person name="Holt S."/>
            <person name="Cochrane G."/>
            <person name="Meng A."/>
            <person name="Brown T."/>
            <person name="Cohen L."/>
        </authorList>
    </citation>
    <scope>NUCLEOTIDE SEQUENCE</scope>
    <source>
        <strain evidence="3">CCMP281</strain>
    </source>
</reference>
<dbReference type="EMBL" id="HBHX01047130">
    <property type="protein sequence ID" value="CAE0126460.1"/>
    <property type="molecule type" value="Transcribed_RNA"/>
</dbReference>
<evidence type="ECO:0000313" key="3">
    <source>
        <dbReference type="EMBL" id="CAE0126460.1"/>
    </source>
</evidence>
<proteinExistence type="predicted"/>